<protein>
    <submittedName>
        <fullName evidence="1">Uncharacterized protein</fullName>
    </submittedName>
</protein>
<dbReference type="AlphaFoldDB" id="A0AAJ5WBM0"/>
<sequence>MTNKNLQLVFDTLLCMPGMNEKVKIDLRPSRKLVLLLSQVVERGLTVKDGDGIVEAVPEAAINELKELVEGCMEKSGLTEFGQKLKNIQQFKG</sequence>
<evidence type="ECO:0000313" key="2">
    <source>
        <dbReference type="Proteomes" id="UP001214530"/>
    </source>
</evidence>
<evidence type="ECO:0000313" key="1">
    <source>
        <dbReference type="EMBL" id="WEK21320.1"/>
    </source>
</evidence>
<proteinExistence type="predicted"/>
<accession>A0AAJ5WBM0</accession>
<dbReference type="EMBL" id="CP119313">
    <property type="protein sequence ID" value="WEK21320.1"/>
    <property type="molecule type" value="Genomic_DNA"/>
</dbReference>
<reference evidence="1" key="1">
    <citation type="submission" date="2023-03" db="EMBL/GenBank/DDBJ databases">
        <title>Andean soil-derived lignocellulolytic bacterial consortium as a source of novel taxa and putative plastic-active enzymes.</title>
        <authorList>
            <person name="Diaz-Garcia L."/>
            <person name="Chuvochina M."/>
            <person name="Feuerriegel G."/>
            <person name="Bunk B."/>
            <person name="Sproer C."/>
            <person name="Streit W.R."/>
            <person name="Rodriguez L.M."/>
            <person name="Overmann J."/>
            <person name="Jimenez D.J."/>
        </authorList>
    </citation>
    <scope>NUCLEOTIDE SEQUENCE</scope>
    <source>
        <strain evidence="1">MAG 3858</strain>
    </source>
</reference>
<dbReference type="Proteomes" id="UP001214530">
    <property type="component" value="Chromosome"/>
</dbReference>
<gene>
    <name evidence="1" type="ORF">P0Y49_09220</name>
</gene>
<name>A0AAJ5WBM0_9SPHI</name>
<organism evidence="1 2">
    <name type="scientific">Candidatus Pedobacter colombiensis</name>
    <dbReference type="NCBI Taxonomy" id="3121371"/>
    <lineage>
        <taxon>Bacteria</taxon>
        <taxon>Pseudomonadati</taxon>
        <taxon>Bacteroidota</taxon>
        <taxon>Sphingobacteriia</taxon>
        <taxon>Sphingobacteriales</taxon>
        <taxon>Sphingobacteriaceae</taxon>
        <taxon>Pedobacter</taxon>
    </lineage>
</organism>